<comment type="subcellular location">
    <subcellularLocation>
        <location evidence="1">Cell inner membrane</location>
        <topology evidence="1">Single-pass membrane protein</topology>
        <orientation evidence="1">Periplasmic side</orientation>
    </subcellularLocation>
</comment>
<dbReference type="InterPro" id="IPR037682">
    <property type="entry name" value="TonB_C"/>
</dbReference>
<evidence type="ECO:0000256" key="7">
    <source>
        <dbReference type="ARBA" id="ARBA00022927"/>
    </source>
</evidence>
<evidence type="ECO:0000256" key="8">
    <source>
        <dbReference type="ARBA" id="ARBA00022989"/>
    </source>
</evidence>
<dbReference type="PANTHER" id="PTHR33446:SF2">
    <property type="entry name" value="PROTEIN TONB"/>
    <property type="match status" value="1"/>
</dbReference>
<feature type="transmembrane region" description="Helical" evidence="11">
    <location>
        <begin position="283"/>
        <end position="302"/>
    </location>
</feature>
<dbReference type="FunFam" id="3.30.1150.10:FF:000002">
    <property type="entry name" value="Energy transducer TonB"/>
    <property type="match status" value="1"/>
</dbReference>
<feature type="region of interest" description="Disordered" evidence="10">
    <location>
        <begin position="502"/>
        <end position="524"/>
    </location>
</feature>
<dbReference type="SUPFAM" id="SSF74653">
    <property type="entry name" value="TolA/TonB C-terminal domain"/>
    <property type="match status" value="1"/>
</dbReference>
<keyword evidence="7" id="KW-0653">Protein transport</keyword>
<evidence type="ECO:0000256" key="9">
    <source>
        <dbReference type="ARBA" id="ARBA00023136"/>
    </source>
</evidence>
<sequence>MVTPVFENKVKEWERKRLEVRKGISDPHYNEQESYFTELEQMAFSSPVKKKEMNERIVQLREFALGIAGIKPDLSAALNSFLTLSETLFGNPDFKSVAIKEKLAADLLSSPEKEKPRPQPKDNGKTIVEMDTIAWDNATSKLWTGNIWAYDSVANDFLIVLFNMINAEKSVPSAEIKRLITFANQISGKEAQLAADVQKFAALSDKYFSNGKMDLFQRTLANKGILDKWIETYNSFIKKIKEEGENKRREEDRRKEEEERNKREKEEPRTKGKERKKEKNSHGCLWFLFLIGIFWAGYQFWYKDYKRDKNAPRSYVYATNLFLRSSAIADVEYNRITTIPYGSELITYSNENGWAHVKADGKKGYVASDYLLNSEEFHLLNGVWGNEDAKDAVSTAKCRLAILNYLKNNGIKTGSTAWQLYAKPKEIKPNSVLYPRLNDGYDNFTEFAFILKDNQTGNRRLALYSFEEDETPVFRYTEDAPVKGDIKSITYNKWNNKYKVTYSNQESGTPPKTKKEPVKETQPVSSNKLTVLSTVFANMDDNGDISSEYGQQLYSDMQYLIGKVSYRRQSATPETVTLKVKIISPNGTVAKGKVSPAGYTFEQKITLSEKEGTFETTGWGSSGGKSYLPGTYHYEIWMDGAKLYTKSINIKEKKKEEENTNLSDDHIYDAAEQMPEFPHGGMAGVMQYLSRNIKYPAIAQENGTQGRVIVQFVVNKDGSITDVKVVRGADPYLDKEAIRVVTNMPKWTPGKTGGKAIRVKYTLPITFKLT</sequence>
<dbReference type="SMART" id="SM00287">
    <property type="entry name" value="SH3b"/>
    <property type="match status" value="1"/>
</dbReference>
<organism evidence="14 15">
    <name type="scientific">Bacteroides caecimuris</name>
    <dbReference type="NCBI Taxonomy" id="1796613"/>
    <lineage>
        <taxon>Bacteria</taxon>
        <taxon>Pseudomonadati</taxon>
        <taxon>Bacteroidota</taxon>
        <taxon>Bacteroidia</taxon>
        <taxon>Bacteroidales</taxon>
        <taxon>Bacteroidaceae</taxon>
        <taxon>Bacteroides</taxon>
    </lineage>
</organism>
<name>A0A1C7GZ62_9BACE</name>
<keyword evidence="3" id="KW-0813">Transport</keyword>
<protein>
    <submittedName>
        <fullName evidence="14">Uncharacterized protein</fullName>
    </submittedName>
</protein>
<dbReference type="GO" id="GO:0055085">
    <property type="term" value="P:transmembrane transport"/>
    <property type="evidence" value="ECO:0007669"/>
    <property type="project" value="InterPro"/>
</dbReference>
<evidence type="ECO:0000256" key="2">
    <source>
        <dbReference type="ARBA" id="ARBA00006555"/>
    </source>
</evidence>
<keyword evidence="6 11" id="KW-0812">Transmembrane</keyword>
<keyword evidence="15" id="KW-1185">Reference proteome</keyword>
<evidence type="ECO:0000256" key="4">
    <source>
        <dbReference type="ARBA" id="ARBA00022475"/>
    </source>
</evidence>
<feature type="region of interest" description="Disordered" evidence="10">
    <location>
        <begin position="244"/>
        <end position="275"/>
    </location>
</feature>
<reference evidence="15" key="1">
    <citation type="submission" date="2016-04" db="EMBL/GenBank/DDBJ databases">
        <title>Complete Genome Sequences of Twelve Strains of a Stable Defined Moderately Diverse Mouse Microbiota 2 (sDMDMm2).</title>
        <authorList>
            <person name="Uchimura Y."/>
            <person name="Wyss M."/>
            <person name="Brugiroux S."/>
            <person name="Limenitakis J.P."/>
            <person name="Stecher B."/>
            <person name="McCoy K.D."/>
            <person name="Macpherson A.J."/>
        </authorList>
    </citation>
    <scope>NUCLEOTIDE SEQUENCE [LARGE SCALE GENOMIC DNA]</scope>
    <source>
        <strain evidence="15">I48</strain>
    </source>
</reference>
<keyword evidence="9 11" id="KW-0472">Membrane</keyword>
<dbReference type="PANTHER" id="PTHR33446">
    <property type="entry name" value="PROTEIN TONB-RELATED"/>
    <property type="match status" value="1"/>
</dbReference>
<dbReference type="InterPro" id="IPR051045">
    <property type="entry name" value="TonB-dependent_transducer"/>
</dbReference>
<evidence type="ECO:0000313" key="15">
    <source>
        <dbReference type="Proteomes" id="UP000092631"/>
    </source>
</evidence>
<dbReference type="Pfam" id="PF08239">
    <property type="entry name" value="SH3_3"/>
    <property type="match status" value="1"/>
</dbReference>
<dbReference type="PROSITE" id="PS51781">
    <property type="entry name" value="SH3B"/>
    <property type="match status" value="1"/>
</dbReference>
<dbReference type="AlphaFoldDB" id="A0A1C7GZ62"/>
<dbReference type="NCBIfam" id="TIGR01352">
    <property type="entry name" value="tonB_Cterm"/>
    <property type="match status" value="1"/>
</dbReference>
<keyword evidence="5" id="KW-0997">Cell inner membrane</keyword>
<evidence type="ECO:0000256" key="5">
    <source>
        <dbReference type="ARBA" id="ARBA00022519"/>
    </source>
</evidence>
<proteinExistence type="inferred from homology"/>
<comment type="similarity">
    <text evidence="2">Belongs to the TonB family.</text>
</comment>
<dbReference type="Proteomes" id="UP000092631">
    <property type="component" value="Chromosome"/>
</dbReference>
<evidence type="ECO:0000256" key="1">
    <source>
        <dbReference type="ARBA" id="ARBA00004383"/>
    </source>
</evidence>
<dbReference type="EMBL" id="CP015401">
    <property type="protein sequence ID" value="ANU56617.1"/>
    <property type="molecule type" value="Genomic_DNA"/>
</dbReference>
<evidence type="ECO:0000256" key="10">
    <source>
        <dbReference type="SAM" id="MobiDB-lite"/>
    </source>
</evidence>
<dbReference type="GO" id="GO:0031992">
    <property type="term" value="F:energy transducer activity"/>
    <property type="evidence" value="ECO:0007669"/>
    <property type="project" value="TreeGrafter"/>
</dbReference>
<evidence type="ECO:0000313" key="14">
    <source>
        <dbReference type="EMBL" id="ANU56617.1"/>
    </source>
</evidence>
<dbReference type="Pfam" id="PF03544">
    <property type="entry name" value="TonB_C"/>
    <property type="match status" value="1"/>
</dbReference>
<gene>
    <name evidence="14" type="ORF">A4V03_02750</name>
</gene>
<dbReference type="OrthoDB" id="9814002at2"/>
<feature type="domain" description="SH3b" evidence="12">
    <location>
        <begin position="311"/>
        <end position="375"/>
    </location>
</feature>
<feature type="domain" description="TonB C-terminal" evidence="13">
    <location>
        <begin position="680"/>
        <end position="770"/>
    </location>
</feature>
<keyword evidence="8 11" id="KW-1133">Transmembrane helix</keyword>
<evidence type="ECO:0000256" key="11">
    <source>
        <dbReference type="SAM" id="Phobius"/>
    </source>
</evidence>
<accession>A0A1C7GZ62</accession>
<dbReference type="GO" id="GO:0015031">
    <property type="term" value="P:protein transport"/>
    <property type="evidence" value="ECO:0007669"/>
    <property type="project" value="UniProtKB-KW"/>
</dbReference>
<dbReference type="InterPro" id="IPR006260">
    <property type="entry name" value="TonB/TolA_C"/>
</dbReference>
<evidence type="ECO:0000256" key="6">
    <source>
        <dbReference type="ARBA" id="ARBA00022692"/>
    </source>
</evidence>
<evidence type="ECO:0000256" key="3">
    <source>
        <dbReference type="ARBA" id="ARBA00022448"/>
    </source>
</evidence>
<dbReference type="Gene3D" id="2.30.30.40">
    <property type="entry name" value="SH3 Domains"/>
    <property type="match status" value="1"/>
</dbReference>
<dbReference type="GO" id="GO:0098797">
    <property type="term" value="C:plasma membrane protein complex"/>
    <property type="evidence" value="ECO:0007669"/>
    <property type="project" value="TreeGrafter"/>
</dbReference>
<dbReference type="KEGG" id="bcae:A4V03_02750"/>
<keyword evidence="4" id="KW-1003">Cell membrane</keyword>
<dbReference type="PROSITE" id="PS52015">
    <property type="entry name" value="TONB_CTD"/>
    <property type="match status" value="1"/>
</dbReference>
<dbReference type="Gene3D" id="3.30.1150.10">
    <property type="match status" value="1"/>
</dbReference>
<evidence type="ECO:0000259" key="13">
    <source>
        <dbReference type="PROSITE" id="PS52015"/>
    </source>
</evidence>
<dbReference type="InterPro" id="IPR003646">
    <property type="entry name" value="SH3-like_bac-type"/>
</dbReference>
<evidence type="ECO:0000259" key="12">
    <source>
        <dbReference type="PROSITE" id="PS51781"/>
    </source>
</evidence>